<dbReference type="SUPFAM" id="SSF81301">
    <property type="entry name" value="Nucleotidyltransferase"/>
    <property type="match status" value="1"/>
</dbReference>
<dbReference type="Pfam" id="PF13228">
    <property type="entry name" value="DUF4037"/>
    <property type="match status" value="1"/>
</dbReference>
<evidence type="ECO:0000259" key="1">
    <source>
        <dbReference type="Pfam" id="PF13228"/>
    </source>
</evidence>
<dbReference type="EMBL" id="FNEV01000002">
    <property type="protein sequence ID" value="SDJ09411.1"/>
    <property type="molecule type" value="Genomic_DNA"/>
</dbReference>
<dbReference type="AlphaFoldDB" id="A0A1G8QXL2"/>
<evidence type="ECO:0000313" key="3">
    <source>
        <dbReference type="Proteomes" id="UP000199225"/>
    </source>
</evidence>
<accession>A0A1G8QXL2</accession>
<organism evidence="2 3">
    <name type="scientific">Salimicrobium halophilum</name>
    <dbReference type="NCBI Taxonomy" id="86666"/>
    <lineage>
        <taxon>Bacteria</taxon>
        <taxon>Bacillati</taxon>
        <taxon>Bacillota</taxon>
        <taxon>Bacilli</taxon>
        <taxon>Bacillales</taxon>
        <taxon>Bacillaceae</taxon>
        <taxon>Salimicrobium</taxon>
    </lineage>
</organism>
<gene>
    <name evidence="2" type="ORF">SAMN04490247_0691</name>
</gene>
<proteinExistence type="predicted"/>
<dbReference type="STRING" id="86666.SAMN04490247_0691"/>
<dbReference type="OrthoDB" id="4863277at2"/>
<name>A0A1G8QXL2_9BACI</name>
<dbReference type="InterPro" id="IPR025117">
    <property type="entry name" value="DUF4037"/>
</dbReference>
<dbReference type="Proteomes" id="UP000199225">
    <property type="component" value="Unassembled WGS sequence"/>
</dbReference>
<evidence type="ECO:0000313" key="2">
    <source>
        <dbReference type="EMBL" id="SDJ09411.1"/>
    </source>
</evidence>
<feature type="domain" description="DUF4037" evidence="1">
    <location>
        <begin position="115"/>
        <end position="210"/>
    </location>
</feature>
<dbReference type="Gene3D" id="3.30.460.10">
    <property type="entry name" value="Beta Polymerase, domain 2"/>
    <property type="match status" value="1"/>
</dbReference>
<sequence>MNLMQKAKELAEVYRRNPNIEAILLAGSVAKHMQDEHSDIELHIFWSFPPRDEDRMSPIREVSGRILEYHPYEDEEWSESFLTQEGIKLEISNFLSETVERFTSDVVNRYETDYDKQCIVASLYGGVGLYGEAKVGEWKEKIAVYPSELAERMITKNLWLGNRWKNRNALLKREDWLMYYTVLCDVENKLFGVLFGLNHMYVHHPLFKWMAHSISQMTIKPDKLHERMAGVLTENPENSVKELEALVGEVMELVEEHIPHLNIRGQKEDLGFTK</sequence>
<dbReference type="InterPro" id="IPR043519">
    <property type="entry name" value="NT_sf"/>
</dbReference>
<reference evidence="3" key="1">
    <citation type="submission" date="2016-10" db="EMBL/GenBank/DDBJ databases">
        <authorList>
            <person name="Varghese N."/>
            <person name="Submissions S."/>
        </authorList>
    </citation>
    <scope>NUCLEOTIDE SEQUENCE [LARGE SCALE GENOMIC DNA]</scope>
    <source>
        <strain evidence="3">DSM 4771</strain>
    </source>
</reference>
<protein>
    <recommendedName>
        <fullName evidence="1">DUF4037 domain-containing protein</fullName>
    </recommendedName>
</protein>
<keyword evidence="3" id="KW-1185">Reference proteome</keyword>
<dbReference type="RefSeq" id="WP_093192121.1">
    <property type="nucleotide sequence ID" value="NZ_FNEV01000002.1"/>
</dbReference>